<dbReference type="EMBL" id="LQQY01000006">
    <property type="protein sequence ID" value="KZE51842.1"/>
    <property type="molecule type" value="Genomic_DNA"/>
</dbReference>
<accession>A0A165LEL6</accession>
<dbReference type="AlphaFoldDB" id="A0A165LEL6"/>
<protein>
    <submittedName>
        <fullName evidence="1">Uncharacterized protein</fullName>
    </submittedName>
</protein>
<proteinExistence type="predicted"/>
<sequence>MDAQRELLDLTEYRHRKQLIAEEQTRAVYDSAMEYCRQETNIREIVRAKMIFTKRFAPVARDSLTENVFSEWLLFDYKTIKGTTLFFQFLQTRSLSPSKKTLGAVMMTVPWEPVSIEGHEGGEPICMPLLGDHREPVRLRGMSDVKKDRTYFVRKVPLVTHEWTLGPVFEAGSPDLVDTMKKRYGQRYQENGGLWRAFLKEEAPEFILTD</sequence>
<evidence type="ECO:0000313" key="1">
    <source>
        <dbReference type="EMBL" id="KZE51842.1"/>
    </source>
</evidence>
<name>A0A165LEL6_9BACI</name>
<organism evidence="1 2">
    <name type="scientific">Rossellomorea marisflavi</name>
    <dbReference type="NCBI Taxonomy" id="189381"/>
    <lineage>
        <taxon>Bacteria</taxon>
        <taxon>Bacillati</taxon>
        <taxon>Bacillota</taxon>
        <taxon>Bacilli</taxon>
        <taxon>Bacillales</taxon>
        <taxon>Bacillaceae</taxon>
        <taxon>Rossellomorea</taxon>
    </lineage>
</organism>
<evidence type="ECO:0000313" key="2">
    <source>
        <dbReference type="Proteomes" id="UP000076510"/>
    </source>
</evidence>
<comment type="caution">
    <text evidence="1">The sequence shown here is derived from an EMBL/GenBank/DDBJ whole genome shotgun (WGS) entry which is preliminary data.</text>
</comment>
<reference evidence="2" key="1">
    <citation type="submission" date="2016-01" db="EMBL/GenBank/DDBJ databases">
        <title>Whole genome sequencing of Bhargavaea cecembensis T14.</title>
        <authorList>
            <person name="Hong K.W."/>
        </authorList>
    </citation>
    <scope>NUCLEOTIDE SEQUENCE [LARGE SCALE GENOMIC DNA]</scope>
    <source>
        <strain evidence="2">M19</strain>
    </source>
</reference>
<dbReference type="RefSeq" id="WP_048014852.1">
    <property type="nucleotide sequence ID" value="NZ_JBNKIM010000009.1"/>
</dbReference>
<dbReference type="OrthoDB" id="2989520at2"/>
<dbReference type="Proteomes" id="UP000076510">
    <property type="component" value="Unassembled WGS sequence"/>
</dbReference>
<gene>
    <name evidence="1" type="ORF">AV649_13600</name>
</gene>
<dbReference type="PATRIC" id="fig|189381.11.peg.4224"/>